<evidence type="ECO:0000256" key="3">
    <source>
        <dbReference type="ARBA" id="ARBA00022679"/>
    </source>
</evidence>
<keyword evidence="5" id="KW-1185">Reference proteome</keyword>
<evidence type="ECO:0000313" key="5">
    <source>
        <dbReference type="Proteomes" id="UP001295423"/>
    </source>
</evidence>
<keyword evidence="3" id="KW-0808">Transferase</keyword>
<dbReference type="PANTHER" id="PTHR31306:SF4">
    <property type="entry name" value="ALPHA-1,2-GALACTOSYLTRANSFERASE"/>
    <property type="match status" value="1"/>
</dbReference>
<reference evidence="4" key="1">
    <citation type="submission" date="2023-08" db="EMBL/GenBank/DDBJ databases">
        <authorList>
            <person name="Audoor S."/>
            <person name="Bilcke G."/>
        </authorList>
    </citation>
    <scope>NUCLEOTIDE SEQUENCE</scope>
</reference>
<organism evidence="4 5">
    <name type="scientific">Cylindrotheca closterium</name>
    <dbReference type="NCBI Taxonomy" id="2856"/>
    <lineage>
        <taxon>Eukaryota</taxon>
        <taxon>Sar</taxon>
        <taxon>Stramenopiles</taxon>
        <taxon>Ochrophyta</taxon>
        <taxon>Bacillariophyta</taxon>
        <taxon>Bacillariophyceae</taxon>
        <taxon>Bacillariophycidae</taxon>
        <taxon>Bacillariales</taxon>
        <taxon>Bacillariaceae</taxon>
        <taxon>Cylindrotheca</taxon>
    </lineage>
</organism>
<dbReference type="Proteomes" id="UP001295423">
    <property type="component" value="Unassembled WGS sequence"/>
</dbReference>
<evidence type="ECO:0000313" key="4">
    <source>
        <dbReference type="EMBL" id="CAJ1930785.1"/>
    </source>
</evidence>
<comment type="caution">
    <text evidence="4">The sequence shown here is derived from an EMBL/GenBank/DDBJ whole genome shotgun (WGS) entry which is preliminary data.</text>
</comment>
<dbReference type="EMBL" id="CAKOGP040000113">
    <property type="protein sequence ID" value="CAJ1930785.1"/>
    <property type="molecule type" value="Genomic_DNA"/>
</dbReference>
<keyword evidence="2" id="KW-0328">Glycosyltransferase</keyword>
<dbReference type="InterPro" id="IPR029044">
    <property type="entry name" value="Nucleotide-diphossugar_trans"/>
</dbReference>
<dbReference type="GO" id="GO:0006487">
    <property type="term" value="P:protein N-linked glycosylation"/>
    <property type="evidence" value="ECO:0007669"/>
    <property type="project" value="TreeGrafter"/>
</dbReference>
<evidence type="ECO:0000256" key="2">
    <source>
        <dbReference type="ARBA" id="ARBA00022676"/>
    </source>
</evidence>
<dbReference type="AlphaFoldDB" id="A0AAD2CE78"/>
<evidence type="ECO:0008006" key="6">
    <source>
        <dbReference type="Google" id="ProtNLM"/>
    </source>
</evidence>
<dbReference type="GO" id="GO:0000139">
    <property type="term" value="C:Golgi membrane"/>
    <property type="evidence" value="ECO:0007669"/>
    <property type="project" value="TreeGrafter"/>
</dbReference>
<dbReference type="InterPro" id="IPR008630">
    <property type="entry name" value="Glyco_trans_34"/>
</dbReference>
<gene>
    <name evidence="4" type="ORF">CYCCA115_LOCUS2086</name>
</gene>
<accession>A0AAD2CE78</accession>
<sequence>MQRFQKPTQHDKDGNIWLWFNYSQSQAIRRPSKRLLIVQFTGFGSYESLLNRAAPISQMYAKAWGHDLLVMWGITKRLKRQKNQTLPAHQSMYNKVDYLLMALEKREQYDQILILDSDSMIYDFSADLTELIRGDDDMLVALKTHEEDLPTTHRINAGVTLWNLNHPLTWQLAMDWDEGCVEAIKKNYSLRGDQYFLVEALKKANRTAAVRAVQKEFHYRSASVIKHFIRTDSCSWEGSSLDGRVAEMQNASSEVVNRFQLDLSTMVFRNPTALIDPPPLPNDGPQPSALEFEPEWSEPETAFDDLEYKEDTPNCSTRKDPEWEFHEFGGERSPRQGKKKLLVAQFTAFGRNDRYLNMTSPINKIYARKWGHDFVMLRGAAFKTPFDGSCELPWKRSIYNRVALLSRALRNRDVYDHILIMHDGALFADFNFDVQTLLDVDTILVATRANKCDVTHTARLKTEITLWNLNHTKSEAILQSFFRQVGSDLKEAKERNTTARGDEICLRRAIQRQNMKQHVKSTVEEFNGLVIQKFAHAYPDLWSTNGLNITGGKIKNAIAELRARFPDDCANMTT</sequence>
<dbReference type="GO" id="GO:0016757">
    <property type="term" value="F:glycosyltransferase activity"/>
    <property type="evidence" value="ECO:0007669"/>
    <property type="project" value="UniProtKB-KW"/>
</dbReference>
<proteinExistence type="inferred from homology"/>
<protein>
    <recommendedName>
        <fullName evidence="6">Nucleotide-diphospho-sugar transferase domain-containing protein</fullName>
    </recommendedName>
</protein>
<dbReference type="PANTHER" id="PTHR31306">
    <property type="entry name" value="ALPHA-1,6-MANNOSYLTRANSFERASE MNN11-RELATED"/>
    <property type="match status" value="1"/>
</dbReference>
<dbReference type="Gene3D" id="3.90.550.10">
    <property type="entry name" value="Spore Coat Polysaccharide Biosynthesis Protein SpsA, Chain A"/>
    <property type="match status" value="1"/>
</dbReference>
<evidence type="ECO:0000256" key="1">
    <source>
        <dbReference type="ARBA" id="ARBA00005664"/>
    </source>
</evidence>
<comment type="similarity">
    <text evidence="1">Belongs to the glycosyltransferase 34 family.</text>
</comment>
<name>A0AAD2CE78_9STRA</name>